<name>A0ACC0IHA8_9ERIC</name>
<sequence>MFRQSGTNEASPNSRQEDPTFLFLHFPSPFLDNSDPLSVPQQDEIIDSHRTEREIHVEGSKKPPRFGLKKKKRTDEGAKNPNPRKRSGKTDRHSKIYTANGPRDRRMRLSVQIARKFFDLQDMLGFDKASKTIEWLFSNSKAAIRELTGNLPQLNYNCGRHGKSVLSLSECEIAIKEDTKEVERKGEIETLMDAADRNEKKSGKWRKGAYDNRRAKESRDMARARARARTREKMIIRSLEKAKQCLDLDLEANTNNLEQLGSLSPFERVYGLHAHSLEKNSPLELLSHIEEPRLNSIEHQLATVGIIENFLGIASSSSTSQSQSQSQSIFDFQLIPAVSDGVDSNSFVGIRGNWDMEDARINSNYCALTTGNVHEQNPSPTSNIHSHFQGNHFSYRPLDGNDSYSLN</sequence>
<reference evidence="1 2" key="1">
    <citation type="journal article" date="2022" name="Plant J.">
        <title>Chromosome-level genome of Camellia lanceoleosa provides a valuable resource for understanding genome evolution and self-incompatibility.</title>
        <authorList>
            <person name="Gong W."/>
            <person name="Xiao S."/>
            <person name="Wang L."/>
            <person name="Liao Z."/>
            <person name="Chang Y."/>
            <person name="Mo W."/>
            <person name="Hu G."/>
            <person name="Li W."/>
            <person name="Zhao G."/>
            <person name="Zhu H."/>
            <person name="Hu X."/>
            <person name="Ji K."/>
            <person name="Xiang X."/>
            <person name="Song Q."/>
            <person name="Yuan D."/>
            <person name="Jin S."/>
            <person name="Zhang L."/>
        </authorList>
    </citation>
    <scope>NUCLEOTIDE SEQUENCE [LARGE SCALE GENOMIC DNA]</scope>
    <source>
        <strain evidence="1">SQ_2022a</strain>
    </source>
</reference>
<accession>A0ACC0IHA8</accession>
<comment type="caution">
    <text evidence="1">The sequence shown here is derived from an EMBL/GenBank/DDBJ whole genome shotgun (WGS) entry which is preliminary data.</text>
</comment>
<proteinExistence type="predicted"/>
<gene>
    <name evidence="1" type="ORF">LOK49_LG03G00748</name>
</gene>
<organism evidence="1 2">
    <name type="scientific">Camellia lanceoleosa</name>
    <dbReference type="NCBI Taxonomy" id="1840588"/>
    <lineage>
        <taxon>Eukaryota</taxon>
        <taxon>Viridiplantae</taxon>
        <taxon>Streptophyta</taxon>
        <taxon>Embryophyta</taxon>
        <taxon>Tracheophyta</taxon>
        <taxon>Spermatophyta</taxon>
        <taxon>Magnoliopsida</taxon>
        <taxon>eudicotyledons</taxon>
        <taxon>Gunneridae</taxon>
        <taxon>Pentapetalae</taxon>
        <taxon>asterids</taxon>
        <taxon>Ericales</taxon>
        <taxon>Theaceae</taxon>
        <taxon>Camellia</taxon>
    </lineage>
</organism>
<keyword evidence="2" id="KW-1185">Reference proteome</keyword>
<evidence type="ECO:0000313" key="1">
    <source>
        <dbReference type="EMBL" id="KAI8024448.1"/>
    </source>
</evidence>
<evidence type="ECO:0000313" key="2">
    <source>
        <dbReference type="Proteomes" id="UP001060215"/>
    </source>
</evidence>
<dbReference type="EMBL" id="CM045763">
    <property type="protein sequence ID" value="KAI8024448.1"/>
    <property type="molecule type" value="Genomic_DNA"/>
</dbReference>
<protein>
    <submittedName>
        <fullName evidence="1">Transcription factor TCP12</fullName>
    </submittedName>
</protein>
<dbReference type="Proteomes" id="UP001060215">
    <property type="component" value="Chromosome 6"/>
</dbReference>